<dbReference type="GO" id="GO:0036435">
    <property type="term" value="F:K48-linked polyubiquitin modification-dependent protein binding"/>
    <property type="evidence" value="ECO:0007669"/>
    <property type="project" value="TreeGrafter"/>
</dbReference>
<reference evidence="9" key="1">
    <citation type="submission" date="2020-05" db="EMBL/GenBank/DDBJ databases">
        <title>Phylogenomic resolution of chytrid fungi.</title>
        <authorList>
            <person name="Stajich J.E."/>
            <person name="Amses K."/>
            <person name="Simmons R."/>
            <person name="Seto K."/>
            <person name="Myers J."/>
            <person name="Bonds A."/>
            <person name="Quandt C.A."/>
            <person name="Barry K."/>
            <person name="Liu P."/>
            <person name="Grigoriev I."/>
            <person name="Longcore J.E."/>
            <person name="James T.Y."/>
        </authorList>
    </citation>
    <scope>NUCLEOTIDE SEQUENCE</scope>
    <source>
        <strain evidence="9">JEL0476</strain>
    </source>
</reference>
<dbReference type="EMBL" id="JADGJW010000209">
    <property type="protein sequence ID" value="KAJ3221776.1"/>
    <property type="molecule type" value="Genomic_DNA"/>
</dbReference>
<dbReference type="Proteomes" id="UP001211065">
    <property type="component" value="Unassembled WGS sequence"/>
</dbReference>
<dbReference type="Pfam" id="PF00571">
    <property type="entry name" value="CBS"/>
    <property type="match status" value="2"/>
</dbReference>
<organism evidence="9 10">
    <name type="scientific">Clydaea vesicula</name>
    <dbReference type="NCBI Taxonomy" id="447962"/>
    <lineage>
        <taxon>Eukaryota</taxon>
        <taxon>Fungi</taxon>
        <taxon>Fungi incertae sedis</taxon>
        <taxon>Chytridiomycota</taxon>
        <taxon>Chytridiomycota incertae sedis</taxon>
        <taxon>Chytridiomycetes</taxon>
        <taxon>Lobulomycetales</taxon>
        <taxon>Lobulomycetaceae</taxon>
        <taxon>Clydaea</taxon>
    </lineage>
</organism>
<feature type="domain" description="UBX" evidence="7">
    <location>
        <begin position="244"/>
        <end position="322"/>
    </location>
</feature>
<dbReference type="InterPro" id="IPR000644">
    <property type="entry name" value="CBS_dom"/>
</dbReference>
<keyword evidence="4" id="KW-0129">CBS domain</keyword>
<dbReference type="Gene3D" id="3.10.20.90">
    <property type="entry name" value="Phosphatidylinositol 3-kinase Catalytic Subunit, Chain A, domain 1"/>
    <property type="match status" value="1"/>
</dbReference>
<dbReference type="GO" id="GO:0005634">
    <property type="term" value="C:nucleus"/>
    <property type="evidence" value="ECO:0007669"/>
    <property type="project" value="TreeGrafter"/>
</dbReference>
<feature type="domain" description="CBS" evidence="8">
    <location>
        <begin position="447"/>
        <end position="503"/>
    </location>
</feature>
<dbReference type="SUPFAM" id="SSF54631">
    <property type="entry name" value="CBS-domain pair"/>
    <property type="match status" value="2"/>
</dbReference>
<dbReference type="Gene3D" id="3.10.580.10">
    <property type="entry name" value="CBS-domain"/>
    <property type="match status" value="2"/>
</dbReference>
<sequence>MSDRETLLSFGFTTAQVNRALKETKNSGLQPALDWLDQHQDDDFSDEPEKTYSLASVSSENEAKPVENPISTEKEGGEISAEDLTAQSLQCGMVDDCGKLFKDGSAAEFHAIKTSHQNFSESTNQIKPLTAEEKEAKLAELKERMAIKRAEKLLKEKEEAKENEMKRRRTGKEIIEAKEKQQELEMKLALEQKKKEKMEDKIARDKIKAQIEEDKRERERKRLQEKEGYKQEAVKIAAPVVSNKNYDEARIQVRMPPGIPNLTNTFNANDPLSKVFEFVQSNSNLNSFKFVSTYPKKVYQSEVDSSKSLKELGLTPSSALIVLKENNLLSLPIQSESNANKIVYLVHLLDLVRFVQKEGVDHLNAAVFSLMSLDADEESYHIFENDYQDTVENIVRQFATGKKHKSLVTDVQNVVKPVIVTQTDVVKYFATFYKCNENLKEFKQLLIKKEIISLNRKSTALDGLKLMETNKLLAVPIVDDEGKFVHNFSASDLRGLTSETLETLKLPVLEYLKNNKRMGTTLKEILTVTTETTLREALDIITGNKLHRLWILNENSKVIGVLSLTDILRIFFKF</sequence>
<proteinExistence type="predicted"/>
<dbReference type="SMART" id="SM00166">
    <property type="entry name" value="UBX"/>
    <property type="match status" value="1"/>
</dbReference>
<dbReference type="InterPro" id="IPR001012">
    <property type="entry name" value="UBX_dom"/>
</dbReference>
<feature type="region of interest" description="Disordered" evidence="6">
    <location>
        <begin position="26"/>
        <end position="78"/>
    </location>
</feature>
<evidence type="ECO:0000256" key="6">
    <source>
        <dbReference type="SAM" id="MobiDB-lite"/>
    </source>
</evidence>
<dbReference type="InterPro" id="IPR029071">
    <property type="entry name" value="Ubiquitin-like_domsf"/>
</dbReference>
<dbReference type="AlphaFoldDB" id="A0AAD5XZ00"/>
<dbReference type="GO" id="GO:0032435">
    <property type="term" value="P:negative regulation of proteasomal ubiquitin-dependent protein catabolic process"/>
    <property type="evidence" value="ECO:0007669"/>
    <property type="project" value="TreeGrafter"/>
</dbReference>
<evidence type="ECO:0000313" key="10">
    <source>
        <dbReference type="Proteomes" id="UP001211065"/>
    </source>
</evidence>
<dbReference type="InterPro" id="IPR046342">
    <property type="entry name" value="CBS_dom_sf"/>
</dbReference>
<feature type="domain" description="CBS" evidence="8">
    <location>
        <begin position="518"/>
        <end position="574"/>
    </location>
</feature>
<keyword evidence="10" id="KW-1185">Reference proteome</keyword>
<dbReference type="Pfam" id="PF00789">
    <property type="entry name" value="UBX"/>
    <property type="match status" value="1"/>
</dbReference>
<dbReference type="PANTHER" id="PTHR46340">
    <property type="entry name" value="UBX DOMAIN-CONTAINING PROTEIN 1"/>
    <property type="match status" value="1"/>
</dbReference>
<comment type="caution">
    <text evidence="9">The sequence shown here is derived from an EMBL/GenBank/DDBJ whole genome shotgun (WGS) entry which is preliminary data.</text>
</comment>
<dbReference type="InterPro" id="IPR009060">
    <property type="entry name" value="UBA-like_sf"/>
</dbReference>
<protein>
    <submittedName>
        <fullName evidence="9">Uncharacterized protein</fullName>
    </submittedName>
</protein>
<dbReference type="SUPFAM" id="SSF54236">
    <property type="entry name" value="Ubiquitin-like"/>
    <property type="match status" value="1"/>
</dbReference>
<evidence type="ECO:0000256" key="1">
    <source>
        <dbReference type="ARBA" id="ARBA00004496"/>
    </source>
</evidence>
<feature type="coiled-coil region" evidence="5">
    <location>
        <begin position="131"/>
        <end position="226"/>
    </location>
</feature>
<comment type="subcellular location">
    <subcellularLocation>
        <location evidence="1">Cytoplasm</location>
    </subcellularLocation>
</comment>
<dbReference type="GO" id="GO:0031397">
    <property type="term" value="P:negative regulation of protein ubiquitination"/>
    <property type="evidence" value="ECO:0007669"/>
    <property type="project" value="TreeGrafter"/>
</dbReference>
<evidence type="ECO:0000259" key="8">
    <source>
        <dbReference type="PROSITE" id="PS51371"/>
    </source>
</evidence>
<evidence type="ECO:0000256" key="4">
    <source>
        <dbReference type="PROSITE-ProRule" id="PRU00703"/>
    </source>
</evidence>
<evidence type="ECO:0000256" key="2">
    <source>
        <dbReference type="ARBA" id="ARBA00022490"/>
    </source>
</evidence>
<evidence type="ECO:0000256" key="5">
    <source>
        <dbReference type="SAM" id="Coils"/>
    </source>
</evidence>
<gene>
    <name evidence="9" type="ORF">HK099_003109</name>
</gene>
<dbReference type="GO" id="GO:1903094">
    <property type="term" value="P:negative regulation of protein K48-linked deubiquitination"/>
    <property type="evidence" value="ECO:0007669"/>
    <property type="project" value="TreeGrafter"/>
</dbReference>
<dbReference type="SUPFAM" id="SSF46934">
    <property type="entry name" value="UBA-like"/>
    <property type="match status" value="1"/>
</dbReference>
<dbReference type="Pfam" id="PF22562">
    <property type="entry name" value="UBA_7"/>
    <property type="match status" value="1"/>
</dbReference>
<dbReference type="InterPro" id="IPR015940">
    <property type="entry name" value="UBA"/>
</dbReference>
<keyword evidence="2" id="KW-0963">Cytoplasm</keyword>
<dbReference type="PROSITE" id="PS51371">
    <property type="entry name" value="CBS"/>
    <property type="match status" value="2"/>
</dbReference>
<dbReference type="PANTHER" id="PTHR46340:SF1">
    <property type="entry name" value="UBX DOMAIN-CONTAINING PROTEIN 1"/>
    <property type="match status" value="1"/>
</dbReference>
<dbReference type="SMART" id="SM00116">
    <property type="entry name" value="CBS"/>
    <property type="match status" value="2"/>
</dbReference>
<evidence type="ECO:0000259" key="7">
    <source>
        <dbReference type="PROSITE" id="PS50033"/>
    </source>
</evidence>
<dbReference type="GO" id="GO:0005737">
    <property type="term" value="C:cytoplasm"/>
    <property type="evidence" value="ECO:0007669"/>
    <property type="project" value="UniProtKB-SubCell"/>
</dbReference>
<evidence type="ECO:0000313" key="9">
    <source>
        <dbReference type="EMBL" id="KAJ3221776.1"/>
    </source>
</evidence>
<name>A0AAD5XZ00_9FUNG</name>
<dbReference type="PROSITE" id="PS50033">
    <property type="entry name" value="UBX"/>
    <property type="match status" value="1"/>
</dbReference>
<accession>A0AAD5XZ00</accession>
<dbReference type="CDD" id="cd02205">
    <property type="entry name" value="CBS_pair_SF"/>
    <property type="match status" value="1"/>
</dbReference>
<keyword evidence="3 5" id="KW-0175">Coiled coil</keyword>
<evidence type="ECO:0000256" key="3">
    <source>
        <dbReference type="ARBA" id="ARBA00023054"/>
    </source>
</evidence>
<dbReference type="Gene3D" id="1.10.8.10">
    <property type="entry name" value="DNA helicase RuvA subunit, C-terminal domain"/>
    <property type="match status" value="1"/>
</dbReference>
<feature type="compositionally biased region" description="Basic and acidic residues" evidence="6">
    <location>
        <begin position="36"/>
        <end position="50"/>
    </location>
</feature>